<evidence type="ECO:0000313" key="5">
    <source>
        <dbReference type="Proteomes" id="UP000738349"/>
    </source>
</evidence>
<dbReference type="Gene3D" id="3.40.50.720">
    <property type="entry name" value="NAD(P)-binding Rossmann-like Domain"/>
    <property type="match status" value="1"/>
</dbReference>
<feature type="domain" description="NmrA-like" evidence="3">
    <location>
        <begin position="2"/>
        <end position="251"/>
    </location>
</feature>
<organism evidence="4 5">
    <name type="scientific">Dactylonectria macrodidyma</name>
    <dbReference type="NCBI Taxonomy" id="307937"/>
    <lineage>
        <taxon>Eukaryota</taxon>
        <taxon>Fungi</taxon>
        <taxon>Dikarya</taxon>
        <taxon>Ascomycota</taxon>
        <taxon>Pezizomycotina</taxon>
        <taxon>Sordariomycetes</taxon>
        <taxon>Hypocreomycetidae</taxon>
        <taxon>Hypocreales</taxon>
        <taxon>Nectriaceae</taxon>
        <taxon>Dactylonectria</taxon>
    </lineage>
</organism>
<dbReference type="OrthoDB" id="419598at2759"/>
<keyword evidence="5" id="KW-1185">Reference proteome</keyword>
<dbReference type="Pfam" id="PF05368">
    <property type="entry name" value="NmrA"/>
    <property type="match status" value="1"/>
</dbReference>
<sequence length="334" mass="36676">MKVGIVGASGETGQSIANGLLQSRETFDITGFVRPASIDKAEVQSIKQQGVTIVPFELDAPHEKLVEALTGQDVVISCIIPFAADAQNALADAAKAAGVNRFVPSYFGPISPPDGVMALREIKEAALNHVKKIYLPYTVIDIGWWYQSSLPRLPSGKIDYAMRFPVANMYGDGNFPSALTDLRDVGKYVARIISDPRTLNKSVFVHNETWTQEQIFTLLEKASGETVARDYLSRTDIETAIAAARKPYYEQEQSVANLLGLAVLQYPHSVWLRGDNLPKSAEYLGYLDGKELYPDVETVKFEDYVAEVLAGKGKAPYAGRTFGFEIKKDDGDTN</sequence>
<dbReference type="GO" id="GO:0016491">
    <property type="term" value="F:oxidoreductase activity"/>
    <property type="evidence" value="ECO:0007669"/>
    <property type="project" value="UniProtKB-KW"/>
</dbReference>
<keyword evidence="2" id="KW-0560">Oxidoreductase</keyword>
<evidence type="ECO:0000313" key="4">
    <source>
        <dbReference type="EMBL" id="KAH7140799.1"/>
    </source>
</evidence>
<reference evidence="4" key="1">
    <citation type="journal article" date="2021" name="Nat. Commun.">
        <title>Genetic determinants of endophytism in the Arabidopsis root mycobiome.</title>
        <authorList>
            <person name="Mesny F."/>
            <person name="Miyauchi S."/>
            <person name="Thiergart T."/>
            <person name="Pickel B."/>
            <person name="Atanasova L."/>
            <person name="Karlsson M."/>
            <person name="Huettel B."/>
            <person name="Barry K.W."/>
            <person name="Haridas S."/>
            <person name="Chen C."/>
            <person name="Bauer D."/>
            <person name="Andreopoulos W."/>
            <person name="Pangilinan J."/>
            <person name="LaButti K."/>
            <person name="Riley R."/>
            <person name="Lipzen A."/>
            <person name="Clum A."/>
            <person name="Drula E."/>
            <person name="Henrissat B."/>
            <person name="Kohler A."/>
            <person name="Grigoriev I.V."/>
            <person name="Martin F.M."/>
            <person name="Hacquard S."/>
        </authorList>
    </citation>
    <scope>NUCLEOTIDE SEQUENCE</scope>
    <source>
        <strain evidence="4">MPI-CAGE-AT-0147</strain>
    </source>
</reference>
<dbReference type="InterPro" id="IPR051609">
    <property type="entry name" value="NmrA/Isoflavone_reductase-like"/>
</dbReference>
<gene>
    <name evidence="4" type="ORF">EDB81DRAFT_654855</name>
</gene>
<dbReference type="SUPFAM" id="SSF51735">
    <property type="entry name" value="NAD(P)-binding Rossmann-fold domains"/>
    <property type="match status" value="1"/>
</dbReference>
<dbReference type="PANTHER" id="PTHR47706">
    <property type="entry name" value="NMRA-LIKE FAMILY PROTEIN"/>
    <property type="match status" value="1"/>
</dbReference>
<proteinExistence type="predicted"/>
<dbReference type="AlphaFoldDB" id="A0A9P9EJR7"/>
<comment type="caution">
    <text evidence="4">The sequence shown here is derived from an EMBL/GenBank/DDBJ whole genome shotgun (WGS) entry which is preliminary data.</text>
</comment>
<dbReference type="PANTHER" id="PTHR47706:SF9">
    <property type="entry name" value="NMRA-LIKE DOMAIN-CONTAINING PROTEIN-RELATED"/>
    <property type="match status" value="1"/>
</dbReference>
<dbReference type="Gene3D" id="3.90.25.10">
    <property type="entry name" value="UDP-galactose 4-epimerase, domain 1"/>
    <property type="match status" value="1"/>
</dbReference>
<dbReference type="InterPro" id="IPR036291">
    <property type="entry name" value="NAD(P)-bd_dom_sf"/>
</dbReference>
<evidence type="ECO:0000256" key="1">
    <source>
        <dbReference type="ARBA" id="ARBA00022857"/>
    </source>
</evidence>
<dbReference type="EMBL" id="JAGMUV010000011">
    <property type="protein sequence ID" value="KAH7140799.1"/>
    <property type="molecule type" value="Genomic_DNA"/>
</dbReference>
<dbReference type="InterPro" id="IPR008030">
    <property type="entry name" value="NmrA-like"/>
</dbReference>
<dbReference type="Proteomes" id="UP000738349">
    <property type="component" value="Unassembled WGS sequence"/>
</dbReference>
<name>A0A9P9EJR7_9HYPO</name>
<accession>A0A9P9EJR7</accession>
<evidence type="ECO:0000256" key="2">
    <source>
        <dbReference type="ARBA" id="ARBA00023002"/>
    </source>
</evidence>
<evidence type="ECO:0000259" key="3">
    <source>
        <dbReference type="Pfam" id="PF05368"/>
    </source>
</evidence>
<protein>
    <recommendedName>
        <fullName evidence="3">NmrA-like domain-containing protein</fullName>
    </recommendedName>
</protein>
<keyword evidence="1" id="KW-0521">NADP</keyword>